<feature type="compositionally biased region" description="Polar residues" evidence="2">
    <location>
        <begin position="3779"/>
        <end position="3795"/>
    </location>
</feature>
<feature type="region of interest" description="Disordered" evidence="2">
    <location>
        <begin position="3777"/>
        <end position="3812"/>
    </location>
</feature>
<feature type="compositionally biased region" description="Polar residues" evidence="2">
    <location>
        <begin position="2912"/>
        <end position="2925"/>
    </location>
</feature>
<feature type="domain" description="Tudor" evidence="3">
    <location>
        <begin position="468"/>
        <end position="527"/>
    </location>
</feature>
<sequence length="3871" mass="425705">MESNKLFSPEVGARLSAYITSVDTTSSIVKLWAQVDQENAINLENAMENLQQSLEASDKSLNFNQLKVGDLCCAKFEQDARWYRARVVSKCPGDRSVTVLFVDYGNIEVVDITKTTECPAEVASIPAQASECICTGVEAAKDGVWSPEAASFLAGQADTEVSMKVVKVVHDKSIVVEAFQGSAEDGQALSEVLIQKGFACRNTNAQRGLKTVTFPPGTKERIYMSHIISPHQFWVQLHSYKYDITELMEGILAHKYEMDKPASLLRDIQTGTICAALGSDDPSNVYYRGIVKSIMDDNTADVYFVDYGDSQKIPRSNIKYLPPEFAVLPMQAIECTLKDIQPNPEWTDEVRNYFEMVTLDKELVGEVVGKSSEGKLYVQLKERRGGLTLDIRDMLIKEGFAKSIKEDSVHGFKETKLEFGKEYEMYVSDAQGPGDFTCQLPESLDQIDTIAEELQNLSQTAKEVPSCDIKPGKACMAKYIEDDCWYRAQVLSSSTTGEVKVRFVDFGNTETVSANALKELNQRMAEIPAQSIECSLPNIGSSCSKEAKEEFKKLVMDKPLTGKVVVITGGKHVLELTEKGTGSPVSIAEQMAKAGFTPTKTPSLRNGAVSLEKDCAPSLKPSSPTSPRHQASRLQYKPPAYPPGSVLSGYVMSVINIGEFHCSPVQETAELMELMAKLHEHYSRPDVEPLRDPRPGAVCCAQFMEDEGWYRAVIRKVTDSGVLVRYVDYGNTETVEMSRVKVLKPEFTDLPPQCFEACLIDIVPTKTTLAPEFTKHFVDFVKDQTVHMKLFSRDQGGRYTVELTKDNQTASKVMKGFMRGRATSPPPAPGIRMTDLEFIQPFVHEDMYQDVFVTVAADPDVFWCQLLSSAEELNTLMEDMNKHYSQLNQEEEALHTCGLGVSCVAKYSLDEQWYRAVITGVCRSGDVEVKFVDYGNVELVSRANVKAIKLKYMQLPVQAIQCSLLGVLCKNDMWTERQMQQFSQMVLEKEFVAEIIAKEELENRYEIELFDHRGKNVNNEYGRVTQTLVSRRDHVKPPPKQLPLIPAPGAALTAISKGYIYSQQAEVIEKKEAKENPTPSPSNHTGEERLMPNEESEQRAASDSSGSTDSTSSSVSQQSAYVTAPSTLTADSRSSSCISLASSTSSRKGSLDPSQHMGFNQLQIKKGTTIELAVTHIVTPNQFFSQLLHDFQEIEDLSEKLQQLYNTDEFKEAFISDPEVGMRCCALYSEDSMWYRAVITDVLDQQVEVKFVDFGNTEVLDTTDIRVLDEEFSVAPSYATECSVAHIKPTSGVWNAKAIEKFSSLTEDKTLAGKVISVSTRGKALLELRDVEKGEDQPSVSQELVQAGFAREATPSVSSRGSTPVSSKAGTPTSSRPVSPAAVDQPTAPQKSAEAPDKIVYQELSFADGSVLDVMVSLLVSPSELWCQPVESYDGLSKLMEDMGTYYNKSDDTKDHIVNPEVGQDCIARFSEDNEWYRAKVTKVTGREVEVRFVDYGNSEKRLVTDLRLSKPSYSKLPQQAFKCSLQEKMLPYDGEAWGNRAFSHLQRLVIDKELKCIVSSKQTKEGVSLYFIDLTCKQHISITQKMVEAQLARPATSKQDTAPPKDTRREASKLEAAPAKDIRREASKLGAEPAKDIKREAASNPSVPPDPEVKTGLSGIAVVSYGDDPLKFWCQRTSQGSKLDELMDAIDAHCSSGDAEDVGKLKPGHAVIAKYSVDQGWYRAEVKEAVSPRQYILQFMDYGNQEQVSKSNMRILKPEFALLPKQAFPCYLSKVENVTPEAKVKFAELTAEAQLKLIVVDKKQDIYEVELENPESALQVNKEILKMVATANPPAEDPKAQLEVEREKGPSMSTSNKSETTSQLPASTTPKYPPVAVQAGGAVPVYVSHCETPAKFWVQVADQEPQLNSLMEAVETSAQAGKPLASTTQLSLGDPCCAQFSEDNGWYRGRIIDTSEEGKLGVQFVDYGNKESVPLEKVHELPADLPKQPPFAVECLLDETKPTGSDWSSVASSWFKEVTIERVLQAEFLNSTEPVRVKLSDGSEDIGKNMVKRGHAIQEDTEIKAQPSEASLDRPVQVAEVSSGPLPVLKEVDLSEETNTEVYVAVTLSPSNFWCQLASSTSELDSLMEKICDHYAADNKEEMLKDPQQGMSCIAQFSEDKGWYRAKVMKVEGDGVEVIFVDYGNSEKVDRSLVKMIKPQFTELPVQAFQCSLANITSTSSVWDNDTTAKFTQLCTSQEDAYVIKVLGKDGSGLHTVELAANKEALKTGETVGKQLVAEGLAKPLQDMSGDATAIAAESSTKQQKASNYYKTDSLKAGDRVDAYISFMDKSNHIWCQKVEQSDALGELMDTIDTHCSNLKDEEDAFNMPQEQTACLAQYSEDGGWYRAKVIEVKEGSMAVQFVDFGNTEEVASSKVKQIKPEFLELPELAFECVLKNIPVPWEAPLVKQFSDLTNDKALTVDVQDVIKQDKKQVLEVILLDGELSVNEELTQKIQKTAETKAYKLAEISEGETHSAYISSVVDPTKFYIQMEGTEEVLEGLMEKIQHCEHLSTPSLDTLQAGTPVLAMYTVDDQWYRAQVLSVEGSTVNVLYVDFGNSEAVGLERMKYISPEFLETPPQAVECTLGKEVADLPEDITTIMQGLTEVLTIKFLHQEVQRWVVEVSQGETSLKDMVPKVGKEDVEETTVKTSTPSKDDSLQSVDPEVSAIESMPQPTNFVYAANDIDEGELQEGYVSHTTNPSLFFVQLATSAGKLDTLMKEINEEYGSLGTLDREIADIKPGMPCIVPFSEEGEEVWYRGRVQFTNHSVSVYYIDYGNEAVVPAECVKSIPPKFMTLPGQAIACTLSDVSPVEGSWPEGTNEKFMELTEERQLMVEFNKRHGSGWNVRLLDGKESIGAKLTTEEISKEESQPVETTPAVKQNETPDSGLDESRETVSSDVKAQAESQDTVIPALQIEPGTEETVYYLCGESPDNFFCQLASAEAQQTKLAEDIANLCAVAVEPLSSPQEGQTALAQFSEDDQWYRAVITAVTEQGCHVRFVDYGNAEVVPCAKLRPLPQELAQVPGQAVSCRLAALGPVADKWSDQAIQAFQDTCIEKELKAKFDGKYDDKFDVVLYDPSETDDSSINQKMVTLGHAKALTKPDLEDETPAQYKKPRLSKGEELDFYFLSAEDPDNMVLQLVKSEQDLNNLAEKISNIYDGLAESDLQFRDILPGSVCCAKFSDGLWYRAEVVFTESDQVTVYFVDYGNTETVDSSHVRKLRSELADLPTQAVHCGISGIEATSETWTCQVKEALEELCTGGVVRGVVADMEDDGKVLLGSCTVEGVDLVQQLLDRRLAAREGEEPEGSELSSEPQDTGSEAVSSSSQDDVESCTPSETEVSIRLAARQVKAGDQLNVVVTNVVTPDHFWCQDVEADLPRINAYCELCQETVQSPKVNDLCCALYSEDQTWYRAKILDVVSSKMLTVQFIDFGSLETVSPVNTRPLDAEMAALPPCALECSMSDIQGRTADNGGWSSEAVLFFEDLVQDKTFRVLVDEVTPEGAAKVELYSECEEKTVSQLMVVSGHARRKGSVQSGSMDSLSGYTGTSTAESASPAPGSEAGEQMEKEETVQPEKESPDMSAVVEQIEQTVVAGMKETEEQGPDVIGAEVELQSTAVADADVVVEPAAEAGDSELQDPAAVGTDAELQSSAATDAVDAQSSEMVSADNIAQTLSVPVPSDTTPSCQTPTTNRPSVSSFYTPSGEVSLSFATDRAMSPSSVLEVTGSEWTTFEEIIVSSPESGSQQEDSTVSSADILSEAAPAEDADEEQSCVPTALDIKTAKSATSVENGSLSEMNGITDSPESKEIGMSKQEVHTNGDVETLGEQVYQV</sequence>
<feature type="compositionally biased region" description="Low complexity" evidence="2">
    <location>
        <begin position="1354"/>
        <end position="1367"/>
    </location>
</feature>
<dbReference type="FunFam" id="2.30.30.140:FF:000018">
    <property type="entry name" value="Serine/threonine-protein kinase 31"/>
    <property type="match status" value="14"/>
</dbReference>
<feature type="region of interest" description="Disordered" evidence="2">
    <location>
        <begin position="1070"/>
        <end position="1119"/>
    </location>
</feature>
<organism evidence="4 5">
    <name type="scientific">Branchiostoma belcheri</name>
    <name type="common">Amphioxus</name>
    <dbReference type="NCBI Taxonomy" id="7741"/>
    <lineage>
        <taxon>Eukaryota</taxon>
        <taxon>Metazoa</taxon>
        <taxon>Chordata</taxon>
        <taxon>Cephalochordata</taxon>
        <taxon>Leptocardii</taxon>
        <taxon>Amphioxiformes</taxon>
        <taxon>Branchiostomatidae</taxon>
        <taxon>Branchiostoma</taxon>
    </lineage>
</organism>
<name>A0A6P4ZBZ4_BRABE</name>
<dbReference type="Gene3D" id="2.30.30.140">
    <property type="match status" value="16"/>
</dbReference>
<feature type="compositionally biased region" description="Basic and acidic residues" evidence="2">
    <location>
        <begin position="3605"/>
        <end position="3619"/>
    </location>
</feature>
<feature type="domain" description="Tudor" evidence="3">
    <location>
        <begin position="3434"/>
        <end position="3493"/>
    </location>
</feature>
<feature type="region of interest" description="Disordered" evidence="2">
    <location>
        <begin position="2901"/>
        <end position="2944"/>
    </location>
</feature>
<feature type="compositionally biased region" description="Low complexity" evidence="2">
    <location>
        <begin position="1102"/>
        <end position="1119"/>
    </location>
</feature>
<evidence type="ECO:0000313" key="4">
    <source>
        <dbReference type="Proteomes" id="UP000515135"/>
    </source>
</evidence>
<feature type="compositionally biased region" description="Polar residues" evidence="2">
    <location>
        <begin position="3573"/>
        <end position="3585"/>
    </location>
</feature>
<feature type="region of interest" description="Disordered" evidence="2">
    <location>
        <begin position="614"/>
        <end position="637"/>
    </location>
</feature>
<feature type="compositionally biased region" description="Polar residues" evidence="2">
    <location>
        <begin position="1852"/>
        <end position="1871"/>
    </location>
</feature>
<feature type="domain" description="Tudor" evidence="3">
    <location>
        <begin position="3006"/>
        <end position="3064"/>
    </location>
</feature>
<keyword evidence="4" id="KW-1185">Reference proteome</keyword>
<feature type="compositionally biased region" description="Polar residues" evidence="2">
    <location>
        <begin position="3687"/>
        <end position="3741"/>
    </location>
</feature>
<feature type="compositionally biased region" description="Basic and acidic residues" evidence="2">
    <location>
        <begin position="1604"/>
        <end position="1642"/>
    </location>
</feature>
<feature type="compositionally biased region" description="Basic and acidic residues" evidence="2">
    <location>
        <begin position="2901"/>
        <end position="2910"/>
    </location>
</feature>
<evidence type="ECO:0000313" key="5">
    <source>
        <dbReference type="RefSeq" id="XP_019638855.1"/>
    </source>
</evidence>
<dbReference type="PANTHER" id="PTHR16442:SF1">
    <property type="entry name" value="RING FINGER PROTEIN 17"/>
    <property type="match status" value="1"/>
</dbReference>
<dbReference type="Pfam" id="PF00567">
    <property type="entry name" value="TUDOR"/>
    <property type="match status" value="16"/>
</dbReference>
<dbReference type="Gene3D" id="2.40.50.90">
    <property type="match status" value="16"/>
</dbReference>
<feature type="domain" description="Tudor" evidence="3">
    <location>
        <begin position="692"/>
        <end position="750"/>
    </location>
</feature>
<dbReference type="SUPFAM" id="SSF63748">
    <property type="entry name" value="Tudor/PWWP/MBT"/>
    <property type="match status" value="16"/>
</dbReference>
<evidence type="ECO:0000259" key="3">
    <source>
        <dbReference type="PROSITE" id="PS50304"/>
    </source>
</evidence>
<feature type="region of interest" description="Disordered" evidence="2">
    <location>
        <begin position="1592"/>
        <end position="1654"/>
    </location>
</feature>
<feature type="compositionally biased region" description="Basic and acidic residues" evidence="2">
    <location>
        <begin position="1837"/>
        <end position="1850"/>
    </location>
</feature>
<feature type="compositionally biased region" description="Low complexity" evidence="2">
    <location>
        <begin position="3586"/>
        <end position="3603"/>
    </location>
</feature>
<feature type="domain" description="Tudor" evidence="3">
    <location>
        <begin position="2559"/>
        <end position="2617"/>
    </location>
</feature>
<feature type="domain" description="Tudor" evidence="3">
    <location>
        <begin position="65"/>
        <end position="125"/>
    </location>
</feature>
<feature type="compositionally biased region" description="Polar residues" evidence="2">
    <location>
        <begin position="3824"/>
        <end position="3842"/>
    </location>
</feature>
<dbReference type="InterPro" id="IPR002999">
    <property type="entry name" value="Tudor"/>
</dbReference>
<keyword evidence="1" id="KW-0175">Coiled coil</keyword>
<evidence type="ECO:0000256" key="2">
    <source>
        <dbReference type="SAM" id="MobiDB-lite"/>
    </source>
</evidence>
<dbReference type="OrthoDB" id="341421at2759"/>
<feature type="compositionally biased region" description="Polar residues" evidence="2">
    <location>
        <begin position="1368"/>
        <end position="1377"/>
    </location>
</feature>
<feature type="domain" description="Tudor" evidence="3">
    <location>
        <begin position="2778"/>
        <end position="2837"/>
    </location>
</feature>
<proteinExistence type="predicted"/>
<dbReference type="InterPro" id="IPR035437">
    <property type="entry name" value="SNase_OB-fold_sf"/>
</dbReference>
<gene>
    <name evidence="5" type="primary">LOC109480923</name>
</gene>
<feature type="coiled-coil region" evidence="1">
    <location>
        <begin position="33"/>
        <end position="60"/>
    </location>
</feature>
<feature type="domain" description="Tudor" evidence="3">
    <location>
        <begin position="2369"/>
        <end position="2427"/>
    </location>
</feature>
<feature type="compositionally biased region" description="Polar residues" evidence="2">
    <location>
        <begin position="620"/>
        <end position="633"/>
    </location>
</feature>
<feature type="domain" description="Tudor" evidence="3">
    <location>
        <begin position="267"/>
        <end position="328"/>
    </location>
</feature>
<feature type="domain" description="Tudor" evidence="3">
    <location>
        <begin position="1459"/>
        <end position="1517"/>
    </location>
</feature>
<reference evidence="5" key="1">
    <citation type="submission" date="2025-08" db="UniProtKB">
        <authorList>
            <consortium name="RefSeq"/>
        </authorList>
    </citation>
    <scope>IDENTIFICATION</scope>
    <source>
        <tissue evidence="5">Gonad</tissue>
    </source>
</reference>
<dbReference type="RefSeq" id="XP_019638855.1">
    <property type="nucleotide sequence ID" value="XM_019783296.1"/>
</dbReference>
<dbReference type="PROSITE" id="PS50304">
    <property type="entry name" value="TUDOR"/>
    <property type="match status" value="16"/>
</dbReference>
<feature type="domain" description="Tudor" evidence="3">
    <location>
        <begin position="896"/>
        <end position="955"/>
    </location>
</feature>
<feature type="domain" description="Tudor" evidence="3">
    <location>
        <begin position="2147"/>
        <end position="2205"/>
    </location>
</feature>
<feature type="compositionally biased region" description="Polar residues" evidence="2">
    <location>
        <begin position="3356"/>
        <end position="3376"/>
    </location>
</feature>
<protein>
    <submittedName>
        <fullName evidence="5">Uncharacterized protein LOC109480923 isoform X2</fullName>
    </submittedName>
</protein>
<feature type="compositionally biased region" description="Basic and acidic residues" evidence="2">
    <location>
        <begin position="3843"/>
        <end position="3859"/>
    </location>
</feature>
<feature type="region of interest" description="Disordered" evidence="2">
    <location>
        <begin position="3824"/>
        <end position="3871"/>
    </location>
</feature>
<feature type="region of interest" description="Disordered" evidence="2">
    <location>
        <begin position="1832"/>
        <end position="1871"/>
    </location>
</feature>
<accession>A0A6P4ZBZ4</accession>
<feature type="region of interest" description="Disordered" evidence="2">
    <location>
        <begin position="1351"/>
        <end position="1395"/>
    </location>
</feature>
<dbReference type="Proteomes" id="UP000515135">
    <property type="component" value="Unplaced"/>
</dbReference>
<evidence type="ECO:0000256" key="1">
    <source>
        <dbReference type="SAM" id="Coils"/>
    </source>
</evidence>
<feature type="region of interest" description="Disordered" evidence="2">
    <location>
        <begin position="3341"/>
        <end position="3376"/>
    </location>
</feature>
<feature type="domain" description="Tudor" evidence="3">
    <location>
        <begin position="1930"/>
        <end position="1989"/>
    </location>
</feature>
<feature type="domain" description="Tudor" evidence="3">
    <location>
        <begin position="3211"/>
        <end position="3268"/>
    </location>
</feature>
<feature type="domain" description="Tudor" evidence="3">
    <location>
        <begin position="1705"/>
        <end position="1764"/>
    </location>
</feature>
<dbReference type="SMART" id="SM00333">
    <property type="entry name" value="TUDOR"/>
    <property type="match status" value="16"/>
</dbReference>
<feature type="region of interest" description="Disordered" evidence="2">
    <location>
        <begin position="3670"/>
        <end position="3741"/>
    </location>
</feature>
<feature type="region of interest" description="Disordered" evidence="2">
    <location>
        <begin position="3569"/>
        <end position="3621"/>
    </location>
</feature>
<feature type="domain" description="Tudor" evidence="3">
    <location>
        <begin position="1217"/>
        <end position="1275"/>
    </location>
</feature>
<dbReference type="GeneID" id="109480923"/>
<dbReference type="PANTHER" id="PTHR16442">
    <property type="entry name" value="RING FINGER PROTEIN 17"/>
    <property type="match status" value="1"/>
</dbReference>
<feature type="compositionally biased region" description="Basic and acidic residues" evidence="2">
    <location>
        <begin position="1085"/>
        <end position="1100"/>
    </location>
</feature>
<feature type="region of interest" description="Disordered" evidence="2">
    <location>
        <begin position="2682"/>
        <end position="2701"/>
    </location>
</feature>